<dbReference type="EMBL" id="JACLCP010000004">
    <property type="protein sequence ID" value="MBC2846014.1"/>
    <property type="molecule type" value="Genomic_DNA"/>
</dbReference>
<dbReference type="Gene3D" id="2.60.40.1120">
    <property type="entry name" value="Carboxypeptidase-like, regulatory domain"/>
    <property type="match status" value="1"/>
</dbReference>
<dbReference type="RefSeq" id="WP_185789734.1">
    <property type="nucleotide sequence ID" value="NZ_JACLCP010000004.1"/>
</dbReference>
<dbReference type="GO" id="GO:0004180">
    <property type="term" value="F:carboxypeptidase activity"/>
    <property type="evidence" value="ECO:0007669"/>
    <property type="project" value="UniProtKB-KW"/>
</dbReference>
<keyword evidence="1" id="KW-0378">Hydrolase</keyword>
<accession>A0A842IVP2</accession>
<proteinExistence type="predicted"/>
<gene>
    <name evidence="1" type="ORF">H7F21_12985</name>
</gene>
<dbReference type="AlphaFoldDB" id="A0A842IVP2"/>
<evidence type="ECO:0000313" key="2">
    <source>
        <dbReference type="Proteomes" id="UP000533900"/>
    </source>
</evidence>
<dbReference type="Pfam" id="PF13715">
    <property type="entry name" value="CarbopepD_reg_2"/>
    <property type="match status" value="1"/>
</dbReference>
<name>A0A842IVP2_9FLAO</name>
<keyword evidence="1" id="KW-0645">Protease</keyword>
<evidence type="ECO:0000313" key="1">
    <source>
        <dbReference type="EMBL" id="MBC2846014.1"/>
    </source>
</evidence>
<sequence>MKFIFLLIPFFVLSQEHKASGLVLDKDTKAPVPYVNISILKSQMGTSSDEDGSYSLIIKREDLEKKVKLSSLGYKDTTFVVSDFLKFDKIELSSLSEELEEVMIKENFKEKFLVINNVKKKYIVGGIGGLNYAPYIFALHFPFKKDYSEIDVIDKAKVHLNKVHFLGGNRSMPSKFRFRLFSVGKDSLPGADLIKEDIIITTVKNQREVEIDLSEYNLTFSEEGVYVAIEWLYIPFNAYEYTYTKRKSNKKYTEIRYAPRISWLKQKDKKYRLALFTSGQWLNFKMPYIKEDEYIIPAISLTLSN</sequence>
<protein>
    <submittedName>
        <fullName evidence="1">Carboxypeptidase-like regulatory domain-containing protein</fullName>
    </submittedName>
</protein>
<keyword evidence="2" id="KW-1185">Reference proteome</keyword>
<organism evidence="1 2">
    <name type="scientific">Winogradskyella flava</name>
    <dbReference type="NCBI Taxonomy" id="1884876"/>
    <lineage>
        <taxon>Bacteria</taxon>
        <taxon>Pseudomonadati</taxon>
        <taxon>Bacteroidota</taxon>
        <taxon>Flavobacteriia</taxon>
        <taxon>Flavobacteriales</taxon>
        <taxon>Flavobacteriaceae</taxon>
        <taxon>Winogradskyella</taxon>
    </lineage>
</organism>
<dbReference type="SUPFAM" id="SSF49464">
    <property type="entry name" value="Carboxypeptidase regulatory domain-like"/>
    <property type="match status" value="1"/>
</dbReference>
<dbReference type="InterPro" id="IPR008969">
    <property type="entry name" value="CarboxyPept-like_regulatory"/>
</dbReference>
<keyword evidence="1" id="KW-0121">Carboxypeptidase</keyword>
<comment type="caution">
    <text evidence="1">The sequence shown here is derived from an EMBL/GenBank/DDBJ whole genome shotgun (WGS) entry which is preliminary data.</text>
</comment>
<reference evidence="1" key="1">
    <citation type="submission" date="2020-08" db="EMBL/GenBank/DDBJ databases">
        <title>Winogradskyella ouciana sp. nov., isolated from the hadal seawater of the Mariana Trench.</title>
        <authorList>
            <person name="He X."/>
        </authorList>
    </citation>
    <scope>NUCLEOTIDE SEQUENCE [LARGE SCALE GENOMIC DNA]</scope>
    <source>
        <strain evidence="1">KCTC 52348</strain>
    </source>
</reference>
<dbReference type="Proteomes" id="UP000533900">
    <property type="component" value="Unassembled WGS sequence"/>
</dbReference>